<dbReference type="GO" id="GO:0003908">
    <property type="term" value="F:methylated-DNA-[protein]-cysteine S-methyltransferase activity"/>
    <property type="evidence" value="ECO:0007669"/>
    <property type="project" value="UniProtKB-EC"/>
</dbReference>
<gene>
    <name evidence="10" type="ORF">MNBD_NITROSPINAE02-2053</name>
</gene>
<comment type="similarity">
    <text evidence="2">Belongs to the MGMT family.</text>
</comment>
<dbReference type="NCBIfam" id="TIGR00589">
    <property type="entry name" value="ogt"/>
    <property type="match status" value="1"/>
</dbReference>
<dbReference type="Pfam" id="PF01035">
    <property type="entry name" value="DNA_binding_1"/>
    <property type="match status" value="1"/>
</dbReference>
<keyword evidence="5 10" id="KW-0808">Transferase</keyword>
<reference evidence="10" key="1">
    <citation type="submission" date="2018-06" db="EMBL/GenBank/DDBJ databases">
        <authorList>
            <person name="Zhirakovskaya E."/>
        </authorList>
    </citation>
    <scope>NUCLEOTIDE SEQUENCE</scope>
</reference>
<proteinExistence type="inferred from homology"/>
<dbReference type="InterPro" id="IPR036217">
    <property type="entry name" value="MethylDNA_cys_MeTrfase_DNAb"/>
</dbReference>
<sequence length="173" mass="18799">MAVLRQKRMSEKSVMPVDTAFGPMAIGYVGEKIGRVWLPGHQAPKLKQISHEWAGNNVIMSDKSLAIKLINYFNGEPVSIGNNVAYGDLKAFGLKVLHELSMVRWGERVTYGELAERAGRPNSARAVGAVMSKNLVPLVIPCHRVIRSDGTLGGFTSPGGVAMKKRMLALEKG</sequence>
<name>A0A3B1CMG0_9ZZZZ</name>
<dbReference type="InterPro" id="IPR001497">
    <property type="entry name" value="MethylDNA_cys_MeTrfase_AS"/>
</dbReference>
<evidence type="ECO:0000256" key="7">
    <source>
        <dbReference type="ARBA" id="ARBA00023204"/>
    </source>
</evidence>
<keyword evidence="7" id="KW-0234">DNA repair</keyword>
<evidence type="ECO:0000259" key="9">
    <source>
        <dbReference type="Pfam" id="PF01035"/>
    </source>
</evidence>
<dbReference type="InterPro" id="IPR036388">
    <property type="entry name" value="WH-like_DNA-bd_sf"/>
</dbReference>
<dbReference type="EMBL" id="UOGE01000102">
    <property type="protein sequence ID" value="VAX25184.1"/>
    <property type="molecule type" value="Genomic_DNA"/>
</dbReference>
<dbReference type="AlphaFoldDB" id="A0A3B1CMG0"/>
<dbReference type="FunFam" id="1.10.10.10:FF:000214">
    <property type="entry name" value="Methylated-DNA--protein-cysteine methyltransferase"/>
    <property type="match status" value="1"/>
</dbReference>
<comment type="catalytic activity">
    <reaction evidence="8">
        <text>a 6-O-methyl-2'-deoxyguanosine in DNA + L-cysteinyl-[protein] = S-methyl-L-cysteinyl-[protein] + a 2'-deoxyguanosine in DNA</text>
        <dbReference type="Rhea" id="RHEA:24000"/>
        <dbReference type="Rhea" id="RHEA-COMP:10131"/>
        <dbReference type="Rhea" id="RHEA-COMP:10132"/>
        <dbReference type="Rhea" id="RHEA-COMP:11367"/>
        <dbReference type="Rhea" id="RHEA-COMP:11368"/>
        <dbReference type="ChEBI" id="CHEBI:29950"/>
        <dbReference type="ChEBI" id="CHEBI:82612"/>
        <dbReference type="ChEBI" id="CHEBI:85445"/>
        <dbReference type="ChEBI" id="CHEBI:85448"/>
        <dbReference type="EC" id="2.1.1.63"/>
    </reaction>
</comment>
<organism evidence="10">
    <name type="scientific">hydrothermal vent metagenome</name>
    <dbReference type="NCBI Taxonomy" id="652676"/>
    <lineage>
        <taxon>unclassified sequences</taxon>
        <taxon>metagenomes</taxon>
        <taxon>ecological metagenomes</taxon>
    </lineage>
</organism>
<evidence type="ECO:0000256" key="8">
    <source>
        <dbReference type="ARBA" id="ARBA00049348"/>
    </source>
</evidence>
<feature type="domain" description="Methylated-DNA-[protein]-cysteine S-methyltransferase DNA binding" evidence="9">
    <location>
        <begin position="92"/>
        <end position="172"/>
    </location>
</feature>
<evidence type="ECO:0000256" key="6">
    <source>
        <dbReference type="ARBA" id="ARBA00022763"/>
    </source>
</evidence>
<evidence type="ECO:0000256" key="5">
    <source>
        <dbReference type="ARBA" id="ARBA00022679"/>
    </source>
</evidence>
<evidence type="ECO:0000256" key="1">
    <source>
        <dbReference type="ARBA" id="ARBA00001286"/>
    </source>
</evidence>
<evidence type="ECO:0000256" key="4">
    <source>
        <dbReference type="ARBA" id="ARBA00022603"/>
    </source>
</evidence>
<keyword evidence="6" id="KW-0227">DNA damage</keyword>
<dbReference type="CDD" id="cd06445">
    <property type="entry name" value="ATase"/>
    <property type="match status" value="1"/>
</dbReference>
<dbReference type="Gene3D" id="1.10.10.10">
    <property type="entry name" value="Winged helix-like DNA-binding domain superfamily/Winged helix DNA-binding domain"/>
    <property type="match status" value="1"/>
</dbReference>
<dbReference type="PANTHER" id="PTHR10815:SF13">
    <property type="entry name" value="METHYLATED-DNA--PROTEIN-CYSTEINE METHYLTRANSFERASE"/>
    <property type="match status" value="1"/>
</dbReference>
<dbReference type="GO" id="GO:0032259">
    <property type="term" value="P:methylation"/>
    <property type="evidence" value="ECO:0007669"/>
    <property type="project" value="UniProtKB-KW"/>
</dbReference>
<protein>
    <recommendedName>
        <fullName evidence="3">methylated-DNA--[protein]-cysteine S-methyltransferase</fullName>
        <ecNumber evidence="3">2.1.1.63</ecNumber>
    </recommendedName>
</protein>
<accession>A0A3B1CMG0</accession>
<dbReference type="PROSITE" id="PS00374">
    <property type="entry name" value="MGMT"/>
    <property type="match status" value="1"/>
</dbReference>
<dbReference type="InterPro" id="IPR014048">
    <property type="entry name" value="MethylDNA_cys_MeTrfase_DNA-bd"/>
</dbReference>
<keyword evidence="4 10" id="KW-0489">Methyltransferase</keyword>
<dbReference type="SUPFAM" id="SSF46767">
    <property type="entry name" value="Methylated DNA-protein cysteine methyltransferase, C-terminal domain"/>
    <property type="match status" value="1"/>
</dbReference>
<dbReference type="GO" id="GO:0006281">
    <property type="term" value="P:DNA repair"/>
    <property type="evidence" value="ECO:0007669"/>
    <property type="project" value="UniProtKB-KW"/>
</dbReference>
<dbReference type="EC" id="2.1.1.63" evidence="3"/>
<comment type="catalytic activity">
    <reaction evidence="1">
        <text>a 4-O-methyl-thymidine in DNA + L-cysteinyl-[protein] = a thymidine in DNA + S-methyl-L-cysteinyl-[protein]</text>
        <dbReference type="Rhea" id="RHEA:53428"/>
        <dbReference type="Rhea" id="RHEA-COMP:10131"/>
        <dbReference type="Rhea" id="RHEA-COMP:10132"/>
        <dbReference type="Rhea" id="RHEA-COMP:13555"/>
        <dbReference type="Rhea" id="RHEA-COMP:13556"/>
        <dbReference type="ChEBI" id="CHEBI:29950"/>
        <dbReference type="ChEBI" id="CHEBI:82612"/>
        <dbReference type="ChEBI" id="CHEBI:137386"/>
        <dbReference type="ChEBI" id="CHEBI:137387"/>
        <dbReference type="EC" id="2.1.1.63"/>
    </reaction>
</comment>
<evidence type="ECO:0000256" key="2">
    <source>
        <dbReference type="ARBA" id="ARBA00008711"/>
    </source>
</evidence>
<evidence type="ECO:0000313" key="10">
    <source>
        <dbReference type="EMBL" id="VAX25184.1"/>
    </source>
</evidence>
<evidence type="ECO:0000256" key="3">
    <source>
        <dbReference type="ARBA" id="ARBA00011918"/>
    </source>
</evidence>
<dbReference type="PANTHER" id="PTHR10815">
    <property type="entry name" value="METHYLATED-DNA--PROTEIN-CYSTEINE METHYLTRANSFERASE"/>
    <property type="match status" value="1"/>
</dbReference>